<reference evidence="1 2" key="1">
    <citation type="journal article" date="2018" name="Vet. Microbiol.">
        <title>Clonal diversity and geographic distribution of methicillin-resistant Staphylococcus pseudintermedius from Australian animals: Discovery of novel sequence types.</title>
        <authorList>
            <person name="Worthing K.A."/>
            <person name="Abraham S."/>
            <person name="Coombs G.W."/>
            <person name="Pang S."/>
            <person name="Saputra S."/>
            <person name="Jordan D."/>
            <person name="Trott D.J."/>
            <person name="Norris J.M."/>
        </authorList>
    </citation>
    <scope>NUCLEOTIDE SEQUENCE [LARGE SCALE GENOMIC DNA]</scope>
    <source>
        <strain evidence="1 2">ST525 1</strain>
    </source>
</reference>
<sequence length="25" mass="2856">PASNVTSHQLEELELNQKLSDFRSI</sequence>
<dbReference type="GO" id="GO:0003998">
    <property type="term" value="F:acylphosphatase activity"/>
    <property type="evidence" value="ECO:0007669"/>
    <property type="project" value="UniProtKB-EC"/>
</dbReference>
<evidence type="ECO:0000313" key="1">
    <source>
        <dbReference type="EMBL" id="PWZ68518.1"/>
    </source>
</evidence>
<keyword evidence="1" id="KW-0378">Hydrolase</keyword>
<organism evidence="1 2">
    <name type="scientific">Staphylococcus pseudintermedius</name>
    <dbReference type="NCBI Taxonomy" id="283734"/>
    <lineage>
        <taxon>Bacteria</taxon>
        <taxon>Bacillati</taxon>
        <taxon>Bacillota</taxon>
        <taxon>Bacilli</taxon>
        <taxon>Bacillales</taxon>
        <taxon>Staphylococcaceae</taxon>
        <taxon>Staphylococcus</taxon>
        <taxon>Staphylococcus intermedius group</taxon>
    </lineage>
</organism>
<name>A0A317YNE1_STAPS</name>
<gene>
    <name evidence="1" type="ORF">DD902_14895</name>
</gene>
<comment type="caution">
    <text evidence="1">The sequence shown here is derived from an EMBL/GenBank/DDBJ whole genome shotgun (WGS) entry which is preliminary data.</text>
</comment>
<dbReference type="EC" id="3.6.1.7" evidence="1"/>
<dbReference type="EMBL" id="QEIT01000533">
    <property type="protein sequence ID" value="PWZ68518.1"/>
    <property type="molecule type" value="Genomic_DNA"/>
</dbReference>
<proteinExistence type="predicted"/>
<protein>
    <submittedName>
        <fullName evidence="1">Acylphosphatase</fullName>
        <ecNumber evidence="1">3.6.1.7</ecNumber>
    </submittedName>
</protein>
<dbReference type="AlphaFoldDB" id="A0A317YNE1"/>
<evidence type="ECO:0000313" key="2">
    <source>
        <dbReference type="Proteomes" id="UP000246800"/>
    </source>
</evidence>
<dbReference type="Proteomes" id="UP000246800">
    <property type="component" value="Unassembled WGS sequence"/>
</dbReference>
<feature type="non-terminal residue" evidence="1">
    <location>
        <position position="1"/>
    </location>
</feature>
<accession>A0A317YNE1</accession>